<evidence type="ECO:0008006" key="3">
    <source>
        <dbReference type="Google" id="ProtNLM"/>
    </source>
</evidence>
<dbReference type="Proteomes" id="UP000831327">
    <property type="component" value="Chromosome"/>
</dbReference>
<name>A0ABN6NXM3_9PROT</name>
<reference evidence="1 2" key="1">
    <citation type="journal article" date="2016" name="Microbes Environ.">
        <title>Phylogenetically diverse aerobic anoxygenic phototrophic bacteria isolated from epilithic biofilms in Tama river, Japan.</title>
        <authorList>
            <person name="Hirose S."/>
            <person name="Matsuura K."/>
            <person name="Haruta S."/>
        </authorList>
    </citation>
    <scope>NUCLEOTIDE SEQUENCE [LARGE SCALE GENOMIC DNA]</scope>
    <source>
        <strain evidence="1 2">S08</strain>
    </source>
</reference>
<keyword evidence="2" id="KW-1185">Reference proteome</keyword>
<proteinExistence type="predicted"/>
<dbReference type="Pfam" id="PF11697">
    <property type="entry name" value="DUF3293"/>
    <property type="match status" value="1"/>
</dbReference>
<dbReference type="InterPro" id="IPR021710">
    <property type="entry name" value="DUF3293"/>
</dbReference>
<protein>
    <recommendedName>
        <fullName evidence="3">DUF3293 domain-containing protein</fullName>
    </recommendedName>
</protein>
<gene>
    <name evidence="1" type="ORF">Rmf_09910</name>
</gene>
<dbReference type="EMBL" id="AP025637">
    <property type="protein sequence ID" value="BDG71062.1"/>
    <property type="molecule type" value="Genomic_DNA"/>
</dbReference>
<evidence type="ECO:0000313" key="2">
    <source>
        <dbReference type="Proteomes" id="UP000831327"/>
    </source>
</evidence>
<evidence type="ECO:0000313" key="1">
    <source>
        <dbReference type="EMBL" id="BDG71062.1"/>
    </source>
</evidence>
<organism evidence="1 2">
    <name type="scientific">Roseomonas fluvialis</name>
    <dbReference type="NCBI Taxonomy" id="1750527"/>
    <lineage>
        <taxon>Bacteria</taxon>
        <taxon>Pseudomonadati</taxon>
        <taxon>Pseudomonadota</taxon>
        <taxon>Alphaproteobacteria</taxon>
        <taxon>Acetobacterales</taxon>
        <taxon>Roseomonadaceae</taxon>
        <taxon>Roseomonas</taxon>
    </lineage>
</organism>
<sequence>MIVMPPLPHARCWTPRPLPVGPRLARGWRITDFAAAGAVVRVGRRSSELDRLLRRAGVRHGAFVGAWNPCSRRAPRWRNDAALARLRAVATRRGIAHHDGAGCAARPAWSEDHLLLLGDWRRAMVLAHRFGQHAVVVVRLHDLARLRVLR</sequence>
<accession>A0ABN6NXM3</accession>